<dbReference type="AlphaFoldDB" id="A0AA89CBI7"/>
<gene>
    <name evidence="2" type="ORF">FSP39_022700</name>
</gene>
<evidence type="ECO:0000256" key="1">
    <source>
        <dbReference type="SAM" id="MobiDB-lite"/>
    </source>
</evidence>
<keyword evidence="3" id="KW-1185">Reference proteome</keyword>
<name>A0AA89CBI7_PINIB</name>
<comment type="caution">
    <text evidence="2">The sequence shown here is derived from an EMBL/GenBank/DDBJ whole genome shotgun (WGS) entry which is preliminary data.</text>
</comment>
<dbReference type="Proteomes" id="UP001186944">
    <property type="component" value="Unassembled WGS sequence"/>
</dbReference>
<organism evidence="2 3">
    <name type="scientific">Pinctada imbricata</name>
    <name type="common">Atlantic pearl-oyster</name>
    <name type="synonym">Pinctada martensii</name>
    <dbReference type="NCBI Taxonomy" id="66713"/>
    <lineage>
        <taxon>Eukaryota</taxon>
        <taxon>Metazoa</taxon>
        <taxon>Spiralia</taxon>
        <taxon>Lophotrochozoa</taxon>
        <taxon>Mollusca</taxon>
        <taxon>Bivalvia</taxon>
        <taxon>Autobranchia</taxon>
        <taxon>Pteriomorphia</taxon>
        <taxon>Pterioida</taxon>
        <taxon>Pterioidea</taxon>
        <taxon>Pteriidae</taxon>
        <taxon>Pinctada</taxon>
    </lineage>
</organism>
<feature type="compositionally biased region" description="Polar residues" evidence="1">
    <location>
        <begin position="131"/>
        <end position="148"/>
    </location>
</feature>
<protein>
    <submittedName>
        <fullName evidence="2">Uncharacterized protein</fullName>
    </submittedName>
</protein>
<evidence type="ECO:0000313" key="3">
    <source>
        <dbReference type="Proteomes" id="UP001186944"/>
    </source>
</evidence>
<proteinExistence type="predicted"/>
<feature type="region of interest" description="Disordered" evidence="1">
    <location>
        <begin position="131"/>
        <end position="180"/>
    </location>
</feature>
<feature type="compositionally biased region" description="Polar residues" evidence="1">
    <location>
        <begin position="157"/>
        <end position="175"/>
    </location>
</feature>
<evidence type="ECO:0000313" key="2">
    <source>
        <dbReference type="EMBL" id="KAK3103892.1"/>
    </source>
</evidence>
<accession>A0AA89CBI7</accession>
<dbReference type="EMBL" id="VSWD01000005">
    <property type="protein sequence ID" value="KAK3103892.1"/>
    <property type="molecule type" value="Genomic_DNA"/>
</dbReference>
<reference evidence="2" key="1">
    <citation type="submission" date="2019-08" db="EMBL/GenBank/DDBJ databases">
        <title>The improved chromosome-level genome for the pearl oyster Pinctada fucata martensii using PacBio sequencing and Hi-C.</title>
        <authorList>
            <person name="Zheng Z."/>
        </authorList>
    </citation>
    <scope>NUCLEOTIDE SEQUENCE</scope>
    <source>
        <strain evidence="2">ZZ-2019</strain>
        <tissue evidence="2">Adductor muscle</tissue>
    </source>
</reference>
<sequence>MCCFSCVVVQPHPWGQRLRGRQYKHRDKRYNQYNGDSTKGSSCEEQFTVFITECMEPFSKKVHRYTELKPKDPFVQNIFVNHACRQYKKMLLCIHTSLTNCPTKGNMEIVQEQLGQPWISKVNTMCNIQSNSKSRSYQNSAPNSNSTSETDKDRTSDSTVWKNRTSISRQPSGVKNKSIDDTVRSFSAKSTTDTIVGTASDSNVRSRQISQIPATFLQFHDKDATIIIHYGQGAQPSSESREPTMISYNQPKISELDLNNKNSTQPRLLRWLYIVINASNLNTLQVGISSELKTKAGIGRRWPEAEAMRSVAKNSGNQRLLCWHLLLVIAVIFLSFC</sequence>